<dbReference type="AlphaFoldDB" id="A0A0C9M449"/>
<proteinExistence type="predicted"/>
<evidence type="ECO:0008006" key="4">
    <source>
        <dbReference type="Google" id="ProtNLM"/>
    </source>
</evidence>
<dbReference type="EMBL" id="DF836293">
    <property type="protein sequence ID" value="GAN01004.1"/>
    <property type="molecule type" value="Genomic_DNA"/>
</dbReference>
<evidence type="ECO:0000313" key="2">
    <source>
        <dbReference type="EMBL" id="GAN01004.1"/>
    </source>
</evidence>
<evidence type="ECO:0000256" key="1">
    <source>
        <dbReference type="SAM" id="SignalP"/>
    </source>
</evidence>
<organism evidence="2">
    <name type="scientific">Mucor ambiguus</name>
    <dbReference type="NCBI Taxonomy" id="91626"/>
    <lineage>
        <taxon>Eukaryota</taxon>
        <taxon>Fungi</taxon>
        <taxon>Fungi incertae sedis</taxon>
        <taxon>Mucoromycota</taxon>
        <taxon>Mucoromycotina</taxon>
        <taxon>Mucoromycetes</taxon>
        <taxon>Mucorales</taxon>
        <taxon>Mucorineae</taxon>
        <taxon>Mucoraceae</taxon>
        <taxon>Mucor</taxon>
    </lineage>
</organism>
<keyword evidence="3" id="KW-1185">Reference proteome</keyword>
<reference evidence="2" key="1">
    <citation type="submission" date="2014-09" db="EMBL/GenBank/DDBJ databases">
        <title>Draft genome sequence of an oleaginous Mucoromycotina fungus Mucor ambiguus NBRC6742.</title>
        <authorList>
            <person name="Takeda I."/>
            <person name="Yamane N."/>
            <person name="Morita T."/>
            <person name="Tamano K."/>
            <person name="Machida M."/>
            <person name="Baker S."/>
            <person name="Koike H."/>
        </authorList>
    </citation>
    <scope>NUCLEOTIDE SEQUENCE</scope>
    <source>
        <strain evidence="2">NBRC 6742</strain>
    </source>
</reference>
<protein>
    <recommendedName>
        <fullName evidence="4">Secreted protein</fullName>
    </recommendedName>
</protein>
<accession>A0A0C9M449</accession>
<feature type="signal peptide" evidence="1">
    <location>
        <begin position="1"/>
        <end position="19"/>
    </location>
</feature>
<name>A0A0C9M449_9FUNG</name>
<dbReference type="OrthoDB" id="2251173at2759"/>
<dbReference type="Proteomes" id="UP000053815">
    <property type="component" value="Unassembled WGS sequence"/>
</dbReference>
<feature type="chain" id="PRO_5002199318" description="Secreted protein" evidence="1">
    <location>
        <begin position="20"/>
        <end position="173"/>
    </location>
</feature>
<evidence type="ECO:0000313" key="3">
    <source>
        <dbReference type="Proteomes" id="UP000053815"/>
    </source>
</evidence>
<sequence length="173" mass="17471">MKYSTCIIVPFLFALSVHASSTSSESKLDVADSGTDQVPPIGFPPVKIPAIADDSSLPLNIQIDTEGNPINEGLHSNAAAASSYSQSPSGIPAIQNPIASAATKIGPCDTANEARCKATKETGANSCSSSSLGTACGTAQGEPCSTDALDACIDFTGANGVYCSAFGCAQYVD</sequence>
<gene>
    <name evidence="2" type="ORF">MAM1_0004c00433</name>
</gene>
<keyword evidence="1" id="KW-0732">Signal</keyword>